<dbReference type="SUPFAM" id="SSF101148">
    <property type="entry name" value="Plant invertase/pectin methylesterase inhibitor"/>
    <property type="match status" value="1"/>
</dbReference>
<evidence type="ECO:0000256" key="5">
    <source>
        <dbReference type="SAM" id="SignalP"/>
    </source>
</evidence>
<dbReference type="SMART" id="SM00856">
    <property type="entry name" value="PMEI"/>
    <property type="match status" value="1"/>
</dbReference>
<dbReference type="PANTHER" id="PTHR36710:SF18">
    <property type="entry name" value="PECTINESTERASE INHIBITOR 5-RELATED"/>
    <property type="match status" value="1"/>
</dbReference>
<comment type="similarity">
    <text evidence="3">Belongs to the PMEI family.</text>
</comment>
<evidence type="ECO:0000313" key="7">
    <source>
        <dbReference type="EMBL" id="KAL3617236.1"/>
    </source>
</evidence>
<keyword evidence="8" id="KW-1185">Reference proteome</keyword>
<dbReference type="NCBIfam" id="TIGR01614">
    <property type="entry name" value="PME_inhib"/>
    <property type="match status" value="1"/>
</dbReference>
<dbReference type="Proteomes" id="UP001632038">
    <property type="component" value="Unassembled WGS sequence"/>
</dbReference>
<dbReference type="Gene3D" id="1.20.140.40">
    <property type="entry name" value="Invertase/pectin methylesterase inhibitor family protein"/>
    <property type="match status" value="1"/>
</dbReference>
<proteinExistence type="inferred from homology"/>
<dbReference type="InterPro" id="IPR052421">
    <property type="entry name" value="PCW_Enzyme_Inhibitor"/>
</dbReference>
<keyword evidence="1 5" id="KW-0732">Signal</keyword>
<feature type="chain" id="PRO_5044845857" description="Pectinesterase inhibitor domain-containing protein" evidence="5">
    <location>
        <begin position="26"/>
        <end position="243"/>
    </location>
</feature>
<dbReference type="CDD" id="cd15800">
    <property type="entry name" value="PMEI-like_2"/>
    <property type="match status" value="1"/>
</dbReference>
<reference evidence="8" key="1">
    <citation type="journal article" date="2024" name="IScience">
        <title>Strigolactones Initiate the Formation of Haustorium-like Structures in Castilleja.</title>
        <authorList>
            <person name="Buerger M."/>
            <person name="Peterson D."/>
            <person name="Chory J."/>
        </authorList>
    </citation>
    <scope>NUCLEOTIDE SEQUENCE [LARGE SCALE GENOMIC DNA]</scope>
</reference>
<evidence type="ECO:0000256" key="4">
    <source>
        <dbReference type="SAM" id="MobiDB-lite"/>
    </source>
</evidence>
<feature type="signal peptide" evidence="5">
    <location>
        <begin position="1"/>
        <end position="25"/>
    </location>
</feature>
<sequence>MEAHNNLRVLFLSFSLLLSAHLARSDLSPSPSPGPEPDHSLSPSPGPNPDFSSGPAPVPSPSGGSLSGPSPSPTSEASEGPDQFDFSDTLSPESDINPLVKQICDSTDHPALCLATIVPRLDGNSDAPAVAEIAIRTTADLAKIGLTLAKRLANNPMIPPELASILKDCMDGFDTAVENFDSTIDAFPSRDVGTMRSQLSAVITNVGACSDKYSVKDSPFSNVADRLTNMTSNCLAIVSLLND</sequence>
<name>A0ABD3BJF9_9LAMI</name>
<accession>A0ABD3BJF9</accession>
<evidence type="ECO:0000256" key="2">
    <source>
        <dbReference type="ARBA" id="ARBA00023157"/>
    </source>
</evidence>
<dbReference type="EMBL" id="JAVIJP010000086">
    <property type="protein sequence ID" value="KAL3617236.1"/>
    <property type="molecule type" value="Genomic_DNA"/>
</dbReference>
<gene>
    <name evidence="7" type="ORF">CASFOL_038983</name>
</gene>
<evidence type="ECO:0000259" key="6">
    <source>
        <dbReference type="SMART" id="SM00856"/>
    </source>
</evidence>
<evidence type="ECO:0000313" key="8">
    <source>
        <dbReference type="Proteomes" id="UP001632038"/>
    </source>
</evidence>
<dbReference type="InterPro" id="IPR035513">
    <property type="entry name" value="Invertase/methylesterase_inhib"/>
</dbReference>
<feature type="domain" description="Pectinesterase inhibitor" evidence="6">
    <location>
        <begin position="95"/>
        <end position="237"/>
    </location>
</feature>
<evidence type="ECO:0000256" key="1">
    <source>
        <dbReference type="ARBA" id="ARBA00022729"/>
    </source>
</evidence>
<protein>
    <recommendedName>
        <fullName evidence="6">Pectinesterase inhibitor domain-containing protein</fullName>
    </recommendedName>
</protein>
<keyword evidence="2" id="KW-1015">Disulfide bond</keyword>
<dbReference type="AlphaFoldDB" id="A0ABD3BJF9"/>
<feature type="compositionally biased region" description="Low complexity" evidence="4">
    <location>
        <begin position="61"/>
        <end position="75"/>
    </location>
</feature>
<feature type="region of interest" description="Disordered" evidence="4">
    <location>
        <begin position="25"/>
        <end position="92"/>
    </location>
</feature>
<dbReference type="InterPro" id="IPR006501">
    <property type="entry name" value="Pectinesterase_inhib_dom"/>
</dbReference>
<dbReference type="Pfam" id="PF04043">
    <property type="entry name" value="PMEI"/>
    <property type="match status" value="1"/>
</dbReference>
<dbReference type="PANTHER" id="PTHR36710">
    <property type="entry name" value="PECTINESTERASE INHIBITOR-LIKE"/>
    <property type="match status" value="1"/>
</dbReference>
<evidence type="ECO:0000256" key="3">
    <source>
        <dbReference type="ARBA" id="ARBA00038471"/>
    </source>
</evidence>
<organism evidence="7 8">
    <name type="scientific">Castilleja foliolosa</name>
    <dbReference type="NCBI Taxonomy" id="1961234"/>
    <lineage>
        <taxon>Eukaryota</taxon>
        <taxon>Viridiplantae</taxon>
        <taxon>Streptophyta</taxon>
        <taxon>Embryophyta</taxon>
        <taxon>Tracheophyta</taxon>
        <taxon>Spermatophyta</taxon>
        <taxon>Magnoliopsida</taxon>
        <taxon>eudicotyledons</taxon>
        <taxon>Gunneridae</taxon>
        <taxon>Pentapetalae</taxon>
        <taxon>asterids</taxon>
        <taxon>lamiids</taxon>
        <taxon>Lamiales</taxon>
        <taxon>Orobanchaceae</taxon>
        <taxon>Pedicularideae</taxon>
        <taxon>Castillejinae</taxon>
        <taxon>Castilleja</taxon>
    </lineage>
</organism>
<comment type="caution">
    <text evidence="7">The sequence shown here is derived from an EMBL/GenBank/DDBJ whole genome shotgun (WGS) entry which is preliminary data.</text>
</comment>